<evidence type="ECO:0000256" key="5">
    <source>
        <dbReference type="ARBA" id="ARBA00029568"/>
    </source>
</evidence>
<dbReference type="EC" id="7.1.1.8" evidence="2"/>
<feature type="transmembrane region" description="Helical" evidence="7">
    <location>
        <begin position="332"/>
        <end position="353"/>
    </location>
</feature>
<feature type="transmembrane region" description="Helical" evidence="7">
    <location>
        <begin position="412"/>
        <end position="433"/>
    </location>
</feature>
<keyword evidence="7" id="KW-1133">Transmembrane helix</keyword>
<evidence type="ECO:0000259" key="8">
    <source>
        <dbReference type="PROSITE" id="PS51002"/>
    </source>
</evidence>
<dbReference type="SUPFAM" id="SSF81648">
    <property type="entry name" value="a domain/subunit of cytochrome bc1 complex (Ubiquinol-cytochrome c reductase)"/>
    <property type="match status" value="1"/>
</dbReference>
<keyword evidence="7" id="KW-0472">Membrane</keyword>
<dbReference type="PROSITE" id="PS51002">
    <property type="entry name" value="CYTB_NTER"/>
    <property type="match status" value="1"/>
</dbReference>
<feature type="transmembrane region" description="Helical" evidence="7">
    <location>
        <begin position="374"/>
        <end position="392"/>
    </location>
</feature>
<feature type="transmembrane region" description="Helical" evidence="7">
    <location>
        <begin position="174"/>
        <end position="197"/>
    </location>
</feature>
<feature type="transmembrane region" description="Helical" evidence="7">
    <location>
        <begin position="48"/>
        <end position="68"/>
    </location>
</feature>
<organism evidence="9 10">
    <name type="scientific">Saccharopolyspora cebuensis</name>
    <dbReference type="NCBI Taxonomy" id="418759"/>
    <lineage>
        <taxon>Bacteria</taxon>
        <taxon>Bacillati</taxon>
        <taxon>Actinomycetota</taxon>
        <taxon>Actinomycetes</taxon>
        <taxon>Pseudonocardiales</taxon>
        <taxon>Pseudonocardiaceae</taxon>
        <taxon>Saccharopolyspora</taxon>
    </lineage>
</organism>
<dbReference type="RefSeq" id="WP_345364063.1">
    <property type="nucleotide sequence ID" value="NZ_BAABII010000010.1"/>
</dbReference>
<proteinExistence type="predicted"/>
<dbReference type="InterPro" id="IPR036150">
    <property type="entry name" value="Cyt_b/b6_C_sf"/>
</dbReference>
<evidence type="ECO:0000313" key="9">
    <source>
        <dbReference type="EMBL" id="MEY8042919.1"/>
    </source>
</evidence>
<comment type="catalytic activity">
    <reaction evidence="4">
        <text>a quinol + 2 Fe(III)-[cytochrome c](out) = a quinone + 2 Fe(II)-[cytochrome c](out) + 2 H(+)(out)</text>
        <dbReference type="Rhea" id="RHEA:11484"/>
        <dbReference type="Rhea" id="RHEA-COMP:10350"/>
        <dbReference type="Rhea" id="RHEA-COMP:14399"/>
        <dbReference type="ChEBI" id="CHEBI:15378"/>
        <dbReference type="ChEBI" id="CHEBI:24646"/>
        <dbReference type="ChEBI" id="CHEBI:29033"/>
        <dbReference type="ChEBI" id="CHEBI:29034"/>
        <dbReference type="ChEBI" id="CHEBI:132124"/>
        <dbReference type="EC" id="7.1.1.8"/>
    </reaction>
</comment>
<protein>
    <recommendedName>
        <fullName evidence="3">Cytochrome bc1 complex cytochrome b subunit</fullName>
        <ecNumber evidence="2">7.1.1.8</ecNumber>
    </recommendedName>
    <alternativeName>
        <fullName evidence="5">Cytochrome bc1 reductase complex subunit QcrB</fullName>
    </alternativeName>
</protein>
<dbReference type="Gene3D" id="1.20.810.10">
    <property type="entry name" value="Cytochrome Bc1 Complex, Chain C"/>
    <property type="match status" value="1"/>
</dbReference>
<keyword evidence="10" id="KW-1185">Reference proteome</keyword>
<sequence length="510" mass="55476">MSRPGPLTRALGRRLGRGVDERFRLAGLVRSESSHVFPKHHSFLWGELALYSFVVLLVTGTYLSLFFVPDTTEVVYQGAYDNLRGLHVSRAYESALNLSFEVRGGLFVRQIHHWAAHVFVASIVVHMCRNFFTGAFRKPRELTWLTGIALLALSMLEGYLGYSMLDDLLSGVGVRIASGLVLSVPVVGTWLHWLVFGGEFEGELWISRFFVGHVFVLPGLLCALVGVHLLLVWYQKHTHFPGPGATGSTVVGDRAAPGFLVRTAANGLAVVAVLALLGALFQINPVFLWGPYTPIDGSTGVQPDWYIGFLIGALRIFPPWDLHLGPYTVSAPFWPGVALPGALFALAAAHPLLERLLTGDRGRHHVLQRPRDNPVRTGLGAMALSFYLVLLGSGADDVLAVGLSVPVERLVWAGRIGVLVVPPLAYLATVLICRGLQREDRDVLERGLRTGLLRAGPDGVHAELRQPPGGTDHAGRPKPMDYGGARIGSRIVVRPEDEPPRRGAGRGEQG</sequence>
<evidence type="ECO:0000256" key="3">
    <source>
        <dbReference type="ARBA" id="ARBA00016116"/>
    </source>
</evidence>
<dbReference type="SUPFAM" id="SSF81342">
    <property type="entry name" value="Transmembrane di-heme cytochromes"/>
    <property type="match status" value="1"/>
</dbReference>
<feature type="region of interest" description="Disordered" evidence="6">
    <location>
        <begin position="458"/>
        <end position="510"/>
    </location>
</feature>
<dbReference type="Pfam" id="PF13631">
    <property type="entry name" value="Cytochrom_B_N_2"/>
    <property type="match status" value="1"/>
</dbReference>
<dbReference type="PANTHER" id="PTHR19271:SF16">
    <property type="entry name" value="CYTOCHROME B"/>
    <property type="match status" value="1"/>
</dbReference>
<dbReference type="InterPro" id="IPR027387">
    <property type="entry name" value="Cytb/b6-like_sf"/>
</dbReference>
<accession>A0ABV4CP86</accession>
<dbReference type="EMBL" id="JBGEHV010000070">
    <property type="protein sequence ID" value="MEY8042919.1"/>
    <property type="molecule type" value="Genomic_DNA"/>
</dbReference>
<dbReference type="PANTHER" id="PTHR19271">
    <property type="entry name" value="CYTOCHROME B"/>
    <property type="match status" value="1"/>
</dbReference>
<reference evidence="9 10" key="1">
    <citation type="submission" date="2024-08" db="EMBL/GenBank/DDBJ databases">
        <title>Genome mining of Saccharopolyspora cebuensis PGLac3 from Nigerian medicinal plant.</title>
        <authorList>
            <person name="Ezeobiora C.E."/>
            <person name="Igbokwe N.H."/>
            <person name="Amin D.H."/>
            <person name="Mendie U.E."/>
        </authorList>
    </citation>
    <scope>NUCLEOTIDE SEQUENCE [LARGE SCALE GENOMIC DNA]</scope>
    <source>
        <strain evidence="9 10">PGLac3</strain>
    </source>
</reference>
<comment type="caution">
    <text evidence="9">The sequence shown here is derived from an EMBL/GenBank/DDBJ whole genome shotgun (WGS) entry which is preliminary data.</text>
</comment>
<name>A0ABV4CP86_9PSEU</name>
<evidence type="ECO:0000256" key="7">
    <source>
        <dbReference type="SAM" id="Phobius"/>
    </source>
</evidence>
<dbReference type="Proteomes" id="UP001564626">
    <property type="component" value="Unassembled WGS sequence"/>
</dbReference>
<feature type="transmembrane region" description="Helical" evidence="7">
    <location>
        <begin position="114"/>
        <end position="132"/>
    </location>
</feature>
<dbReference type="InterPro" id="IPR005797">
    <property type="entry name" value="Cyt_b/b6_N"/>
</dbReference>
<gene>
    <name evidence="9" type="ORF">AB8O55_26225</name>
</gene>
<feature type="transmembrane region" description="Helical" evidence="7">
    <location>
        <begin position="144"/>
        <end position="162"/>
    </location>
</feature>
<feature type="domain" description="Cytochrome b/b6 N-terminal region profile" evidence="8">
    <location>
        <begin position="15"/>
        <end position="241"/>
    </location>
</feature>
<evidence type="ECO:0000256" key="1">
    <source>
        <dbReference type="ARBA" id="ARBA00001971"/>
    </source>
</evidence>
<feature type="transmembrane region" description="Helical" evidence="7">
    <location>
        <begin position="268"/>
        <end position="292"/>
    </location>
</feature>
<evidence type="ECO:0000256" key="4">
    <source>
        <dbReference type="ARBA" id="ARBA00029351"/>
    </source>
</evidence>
<comment type="cofactor">
    <cofactor evidence="1">
        <name>heme</name>
        <dbReference type="ChEBI" id="CHEBI:30413"/>
    </cofactor>
</comment>
<evidence type="ECO:0000256" key="2">
    <source>
        <dbReference type="ARBA" id="ARBA00012951"/>
    </source>
</evidence>
<feature type="transmembrane region" description="Helical" evidence="7">
    <location>
        <begin position="209"/>
        <end position="234"/>
    </location>
</feature>
<evidence type="ECO:0000313" key="10">
    <source>
        <dbReference type="Proteomes" id="UP001564626"/>
    </source>
</evidence>
<keyword evidence="7" id="KW-0812">Transmembrane</keyword>
<dbReference type="InterPro" id="IPR016174">
    <property type="entry name" value="Di-haem_cyt_TM"/>
</dbReference>
<evidence type="ECO:0000256" key="6">
    <source>
        <dbReference type="SAM" id="MobiDB-lite"/>
    </source>
</evidence>